<dbReference type="EMBL" id="VCGU01000010">
    <property type="protein sequence ID" value="TRY69140.1"/>
    <property type="molecule type" value="Genomic_DNA"/>
</dbReference>
<keyword evidence="3" id="KW-1185">Reference proteome</keyword>
<name>A0A553NUP1_TIGCA</name>
<feature type="chain" id="PRO_5022206584" evidence="1">
    <location>
        <begin position="22"/>
        <end position="633"/>
    </location>
</feature>
<gene>
    <name evidence="2" type="ORF">TCAL_01359</name>
</gene>
<reference evidence="2 3" key="1">
    <citation type="journal article" date="2018" name="Nat. Ecol. Evol.">
        <title>Genomic signatures of mitonuclear coevolution across populations of Tigriopus californicus.</title>
        <authorList>
            <person name="Barreto F.S."/>
            <person name="Watson E.T."/>
            <person name="Lima T.G."/>
            <person name="Willett C.S."/>
            <person name="Edmands S."/>
            <person name="Li W."/>
            <person name="Burton R.S."/>
        </authorList>
    </citation>
    <scope>NUCLEOTIDE SEQUENCE [LARGE SCALE GENOMIC DNA]</scope>
    <source>
        <strain evidence="2 3">San Diego</strain>
    </source>
</reference>
<protein>
    <submittedName>
        <fullName evidence="2">Uncharacterized protein</fullName>
    </submittedName>
</protein>
<evidence type="ECO:0000313" key="2">
    <source>
        <dbReference type="EMBL" id="TRY69140.1"/>
    </source>
</evidence>
<accession>A0A553NUP1</accession>
<proteinExistence type="predicted"/>
<keyword evidence="1" id="KW-0732">Signal</keyword>
<evidence type="ECO:0000313" key="3">
    <source>
        <dbReference type="Proteomes" id="UP000318571"/>
    </source>
</evidence>
<dbReference type="AlphaFoldDB" id="A0A553NUP1"/>
<feature type="signal peptide" evidence="1">
    <location>
        <begin position="1"/>
        <end position="21"/>
    </location>
</feature>
<evidence type="ECO:0000256" key="1">
    <source>
        <dbReference type="SAM" id="SignalP"/>
    </source>
</evidence>
<sequence length="633" mass="69543">MANRGNILVACLFLVIPQVLACEDCICGSECFEPEDPSLTQAYEDVRLVIQGIRAGRILASPKVDSTIIHFDGTPTSFEGFLYQRQLAAIAALSLPVDETCNPTLVITYFHWGSLSWLPNFSTGCMDKCDTAFYINELIPYLPTPPMSTNPLSTSCLLAPLVAQLYPTCSINTELGSHQIAFMNDDIQTPPHPCFGSNARTAVKMADLSTPSPRFESSSANSIEAFSSAAREEASSKILQCMEEKCCSQSRSERSRFMESDGTLVIRQNGEDSVQEVDLSRNVNTRSQSLQKTIEGHCDIPFLLLLALLVAISQNLACEDCVCGSQCFQTENLPLIQAYEDVKKVIKGIRVGNFLASPEPDSTIIHFDGTHNSFDGFLYQKKLAAIAALQVPVDPGCNPGLVITYFHWGSLAWLPNFSTGCMDKCHTATYINEFIPNIPTPAIPFNPLFTSCLLASTVANLYSTCSINTVLGSHHIAFMNDDIQSAPTPCFFSNARTAVKMAPLATPEPKFESSPTNSIEAFMTPARLEAADKILRCIESECCQDRSDRASLIESQGTLLIQKNNEHKAQHVDLGKSSKGTAMPMKSIIKSVVLREELNFIKEEHPEMVKPTLGLWKKGKELKLAVEQVNYNN</sequence>
<organism evidence="2 3">
    <name type="scientific">Tigriopus californicus</name>
    <name type="common">Marine copepod</name>
    <dbReference type="NCBI Taxonomy" id="6832"/>
    <lineage>
        <taxon>Eukaryota</taxon>
        <taxon>Metazoa</taxon>
        <taxon>Ecdysozoa</taxon>
        <taxon>Arthropoda</taxon>
        <taxon>Crustacea</taxon>
        <taxon>Multicrustacea</taxon>
        <taxon>Hexanauplia</taxon>
        <taxon>Copepoda</taxon>
        <taxon>Harpacticoida</taxon>
        <taxon>Harpacticidae</taxon>
        <taxon>Tigriopus</taxon>
    </lineage>
</organism>
<dbReference type="Proteomes" id="UP000318571">
    <property type="component" value="Chromosome 1"/>
</dbReference>
<comment type="caution">
    <text evidence="2">The sequence shown here is derived from an EMBL/GenBank/DDBJ whole genome shotgun (WGS) entry which is preliminary data.</text>
</comment>